<dbReference type="InterPro" id="IPR050678">
    <property type="entry name" value="DNA_Partitioning_ATPase"/>
</dbReference>
<dbReference type="PANTHER" id="PTHR13696:SF96">
    <property type="entry name" value="COBQ_COBB_MIND_PARA NUCLEOTIDE BINDING DOMAIN-CONTAINING PROTEIN"/>
    <property type="match status" value="1"/>
</dbReference>
<dbReference type="Proteomes" id="UP000658720">
    <property type="component" value="Unassembled WGS sequence"/>
</dbReference>
<dbReference type="EMBL" id="JADEVV010000048">
    <property type="protein sequence ID" value="MBE9255090.1"/>
    <property type="molecule type" value="Genomic_DNA"/>
</dbReference>
<gene>
    <name evidence="2" type="ORF">IQ217_14820</name>
</gene>
<dbReference type="InterPro" id="IPR002586">
    <property type="entry name" value="CobQ/CobB/MinD/ParA_Nub-bd_dom"/>
</dbReference>
<reference evidence="2 3" key="1">
    <citation type="submission" date="2020-10" db="EMBL/GenBank/DDBJ databases">
        <authorList>
            <person name="Castelo-Branco R."/>
            <person name="Eusebio N."/>
            <person name="Adriana R."/>
            <person name="Vieira A."/>
            <person name="Brugerolle De Fraissinette N."/>
            <person name="Rezende De Castro R."/>
            <person name="Schneider M.P."/>
            <person name="Vasconcelos V."/>
            <person name="Leao P.N."/>
        </authorList>
    </citation>
    <scope>NUCLEOTIDE SEQUENCE [LARGE SCALE GENOMIC DNA]</scope>
    <source>
        <strain evidence="2 3">LEGE 00031</strain>
    </source>
</reference>
<evidence type="ECO:0000313" key="3">
    <source>
        <dbReference type="Proteomes" id="UP000658720"/>
    </source>
</evidence>
<feature type="domain" description="CobQ/CobB/MinD/ParA nucleotide binding" evidence="1">
    <location>
        <begin position="5"/>
        <end position="173"/>
    </location>
</feature>
<dbReference type="PANTHER" id="PTHR13696">
    <property type="entry name" value="P-LOOP CONTAINING NUCLEOSIDE TRIPHOSPHATE HYDROLASE"/>
    <property type="match status" value="1"/>
</dbReference>
<dbReference type="SUPFAM" id="SSF52540">
    <property type="entry name" value="P-loop containing nucleoside triphosphate hydrolases"/>
    <property type="match status" value="1"/>
</dbReference>
<organism evidence="2 3">
    <name type="scientific">Synechocystis salina LEGE 00031</name>
    <dbReference type="NCBI Taxonomy" id="1828736"/>
    <lineage>
        <taxon>Bacteria</taxon>
        <taxon>Bacillati</taxon>
        <taxon>Cyanobacteriota</taxon>
        <taxon>Cyanophyceae</taxon>
        <taxon>Synechococcales</taxon>
        <taxon>Merismopediaceae</taxon>
        <taxon>Synechocystis</taxon>
    </lineage>
</organism>
<name>A0ABR9VUQ5_9SYNC</name>
<evidence type="ECO:0000259" key="1">
    <source>
        <dbReference type="Pfam" id="PF01656"/>
    </source>
</evidence>
<accession>A0ABR9VUQ5</accession>
<sequence length="201" mass="21675">MTKTIAIVSRKGGVGKSTICSNLAVLAVNATVLDCDDQATLADWGDRRSQLYPQVISIAAKRAASYLQTTKTEWNFIDTPGTLDGGVIEVMKASDFVLVVLRYGQFELDSVSTTLSAIQVTGKPAAIVLNHIHPNTKASELIHDLEAAELGIPIAPIAIRLRTDFQNAAVQGMGVAELSKSSKASQEIMQLWQWLQQAINP</sequence>
<dbReference type="InterPro" id="IPR027417">
    <property type="entry name" value="P-loop_NTPase"/>
</dbReference>
<proteinExistence type="predicted"/>
<dbReference type="Gene3D" id="3.40.50.300">
    <property type="entry name" value="P-loop containing nucleotide triphosphate hydrolases"/>
    <property type="match status" value="1"/>
</dbReference>
<evidence type="ECO:0000313" key="2">
    <source>
        <dbReference type="EMBL" id="MBE9255090.1"/>
    </source>
</evidence>
<dbReference type="CDD" id="cd02042">
    <property type="entry name" value="ParAB_family"/>
    <property type="match status" value="1"/>
</dbReference>
<dbReference type="PIRSF" id="PIRSF009320">
    <property type="entry name" value="Nuc_binding_HP_1000"/>
    <property type="match status" value="1"/>
</dbReference>
<dbReference type="Pfam" id="PF01656">
    <property type="entry name" value="CbiA"/>
    <property type="match status" value="1"/>
</dbReference>
<comment type="caution">
    <text evidence="2">The sequence shown here is derived from an EMBL/GenBank/DDBJ whole genome shotgun (WGS) entry which is preliminary data.</text>
</comment>
<protein>
    <submittedName>
        <fullName evidence="2">ParA family protein</fullName>
    </submittedName>
</protein>
<keyword evidence="3" id="KW-1185">Reference proteome</keyword>